<dbReference type="HOGENOM" id="CLU_3018584_0_0_6"/>
<comment type="caution">
    <text evidence="1">The sequence shown here is derived from an EMBL/GenBank/DDBJ whole genome shotgun (WGS) entry which is preliminary data.</text>
</comment>
<protein>
    <submittedName>
        <fullName evidence="1">Uncharacterized protein</fullName>
    </submittedName>
</protein>
<name>E8KHR7_9PAST</name>
<dbReference type="Proteomes" id="UP000005467">
    <property type="component" value="Unassembled WGS sequence"/>
</dbReference>
<keyword evidence="2" id="KW-1185">Reference proteome</keyword>
<accession>E8KHR7</accession>
<feature type="non-terminal residue" evidence="1">
    <location>
        <position position="1"/>
    </location>
</feature>
<dbReference type="EMBL" id="AEVG01000098">
    <property type="protein sequence ID" value="EFX91554.1"/>
    <property type="molecule type" value="Genomic_DNA"/>
</dbReference>
<sequence>KGQVFIHILKKWVKALEYKALTHFLPTFLSTMPIKQSNFLGSDHNYRAFLFLIIS</sequence>
<proteinExistence type="predicted"/>
<evidence type="ECO:0000313" key="2">
    <source>
        <dbReference type="Proteomes" id="UP000005467"/>
    </source>
</evidence>
<reference evidence="1 2" key="1">
    <citation type="submission" date="2011-01" db="EMBL/GenBank/DDBJ databases">
        <authorList>
            <person name="Muzny D."/>
            <person name="Qin X."/>
            <person name="Deng J."/>
            <person name="Jiang H."/>
            <person name="Liu Y."/>
            <person name="Qu J."/>
            <person name="Song X.-Z."/>
            <person name="Zhang L."/>
            <person name="Thornton R."/>
            <person name="Coyle M."/>
            <person name="Francisco L."/>
            <person name="Jackson L."/>
            <person name="Javaid M."/>
            <person name="Korchina V."/>
            <person name="Kovar C."/>
            <person name="Mata R."/>
            <person name="Mathew T."/>
            <person name="Ngo R."/>
            <person name="Nguyen L."/>
            <person name="Nguyen N."/>
            <person name="Okwuonu G."/>
            <person name="Ongeri F."/>
            <person name="Pham C."/>
            <person name="Simmons D."/>
            <person name="Wilczek-Boney K."/>
            <person name="Hale W."/>
            <person name="Jakkamsetti A."/>
            <person name="Pham P."/>
            <person name="Ruth R."/>
            <person name="San Lucas F."/>
            <person name="Warren J."/>
            <person name="Zhang J."/>
            <person name="Zhao Z."/>
            <person name="Zhou C."/>
            <person name="Zhu D."/>
            <person name="Lee S."/>
            <person name="Bess C."/>
            <person name="Blankenburg K."/>
            <person name="Forbes L."/>
            <person name="Fu Q."/>
            <person name="Gubbala S."/>
            <person name="Hirani K."/>
            <person name="Jayaseelan J.C."/>
            <person name="Lara F."/>
            <person name="Munidasa M."/>
            <person name="Palculict T."/>
            <person name="Patil S."/>
            <person name="Pu L.-L."/>
            <person name="Saada N."/>
            <person name="Tang L."/>
            <person name="Weissenberger G."/>
            <person name="Zhu Y."/>
            <person name="Hemphill L."/>
            <person name="Shang Y."/>
            <person name="Youmans B."/>
            <person name="Ayvaz T."/>
            <person name="Ross M."/>
            <person name="Santibanez J."/>
            <person name="Aqrawi P."/>
            <person name="Gross S."/>
            <person name="Joshi V."/>
            <person name="Fowler G."/>
            <person name="Nazareth L."/>
            <person name="Reid J."/>
            <person name="Worley K."/>
            <person name="Petrosino J."/>
            <person name="Highlander S."/>
            <person name="Gibbs R."/>
        </authorList>
    </citation>
    <scope>NUCLEOTIDE SEQUENCE [LARGE SCALE GENOMIC DNA]</scope>
    <source>
        <strain evidence="1 2">ATCC 25976</strain>
    </source>
</reference>
<evidence type="ECO:0000313" key="1">
    <source>
        <dbReference type="EMBL" id="EFX91554.1"/>
    </source>
</evidence>
<gene>
    <name evidence="1" type="ORF">HMPREF0027_1384</name>
</gene>
<organism evidence="1 2">
    <name type="scientific">Actinobacillus ureae ATCC 25976</name>
    <dbReference type="NCBI Taxonomy" id="887324"/>
    <lineage>
        <taxon>Bacteria</taxon>
        <taxon>Pseudomonadati</taxon>
        <taxon>Pseudomonadota</taxon>
        <taxon>Gammaproteobacteria</taxon>
        <taxon>Pasteurellales</taxon>
        <taxon>Pasteurellaceae</taxon>
        <taxon>Actinobacillus</taxon>
    </lineage>
</organism>
<dbReference type="AlphaFoldDB" id="E8KHR7"/>